<dbReference type="Proteomes" id="UP000004563">
    <property type="component" value="Unassembled WGS sequence"/>
</dbReference>
<evidence type="ECO:0000313" key="2">
    <source>
        <dbReference type="Proteomes" id="UP000004563"/>
    </source>
</evidence>
<dbReference type="RefSeq" id="WP_005842689.1">
    <property type="nucleotide sequence ID" value="NZ_ADKO01000069.1"/>
</dbReference>
<accession>D4V8C3</accession>
<name>D4V8C3_PHOVU</name>
<dbReference type="InterPro" id="IPR042278">
    <property type="entry name" value="Mfa-like_1_N"/>
</dbReference>
<proteinExistence type="predicted"/>
<dbReference type="AlphaFoldDB" id="D4V8C3"/>
<sequence>MKKYFLFAATVLALAACNKDDENLTNGPVEARISAGVNTPETRAINDQWEQDAIGVMVTEAQTSNMEELYKNVKYTTTANTASAANFTAPEGQGIFFQDASETVTFAAYAPYQASAANALPGTDGVISNSTADQSTRDKQKAFDYIYASGATASRSNPTVEFKEGNSFAHKMTRLVIIVKTSAQDGFTAGQVTSGTYSLSGLKHEGTFDVKNGKAAANAEGQTSGDWSLTTNSLKTDGEMEQVTFTSILYPQSLGSALTFKAVIDGQTYVNRTDINPALAAGTSYSYTITVKKTGLEVSGCTITDWTGGNEYTGDAEME</sequence>
<comment type="caution">
    <text evidence="1">The sequence shown here is derived from an EMBL/GenBank/DDBJ whole genome shotgun (WGS) entry which is preliminary data.</text>
</comment>
<dbReference type="InterPro" id="IPR025049">
    <property type="entry name" value="Mfa-like_1"/>
</dbReference>
<keyword evidence="1" id="KW-0449">Lipoprotein</keyword>
<dbReference type="Gene3D" id="2.60.40.2630">
    <property type="match status" value="1"/>
</dbReference>
<organism evidence="1 2">
    <name type="scientific">Phocaeicola vulgatus PC510</name>
    <dbReference type="NCBI Taxonomy" id="702446"/>
    <lineage>
        <taxon>Bacteria</taxon>
        <taxon>Pseudomonadati</taxon>
        <taxon>Bacteroidota</taxon>
        <taxon>Bacteroidia</taxon>
        <taxon>Bacteroidales</taxon>
        <taxon>Bacteroidaceae</taxon>
        <taxon>Phocaeicola</taxon>
    </lineage>
</organism>
<dbReference type="Pfam" id="PF13149">
    <property type="entry name" value="Mfa_like_1"/>
    <property type="match status" value="1"/>
</dbReference>
<dbReference type="CDD" id="cd13120">
    <property type="entry name" value="BF2867_like_N"/>
    <property type="match status" value="1"/>
</dbReference>
<protein>
    <submittedName>
        <fullName evidence="1">Putative lipoprotein</fullName>
    </submittedName>
</protein>
<dbReference type="PROSITE" id="PS51257">
    <property type="entry name" value="PROKAR_LIPOPROTEIN"/>
    <property type="match status" value="1"/>
</dbReference>
<reference evidence="1 2" key="1">
    <citation type="journal article" date="2011" name="J. Bacteriol.">
        <title>Draft genome sequence of Bacteroides vulgatus PC510, a strain isolated from human feces.</title>
        <authorList>
            <person name="Cuiv P.O."/>
            <person name="Klaassens E.S."/>
            <person name="Durkin A.S."/>
            <person name="Harkins D.M."/>
            <person name="Foster L."/>
            <person name="McCorrison J."/>
            <person name="Torralba M."/>
            <person name="Nelson K.E."/>
            <person name="Morrison M."/>
        </authorList>
    </citation>
    <scope>NUCLEOTIDE SEQUENCE [LARGE SCALE GENOMIC DNA]</scope>
    <source>
        <strain evidence="1 2">PC510</strain>
    </source>
</reference>
<evidence type="ECO:0000313" key="1">
    <source>
        <dbReference type="EMBL" id="EFG17810.1"/>
    </source>
</evidence>
<dbReference type="Gene3D" id="2.60.40.2620">
    <property type="entry name" value="Fimbrillin-like"/>
    <property type="match status" value="1"/>
</dbReference>
<dbReference type="EMBL" id="ADKO01000069">
    <property type="protein sequence ID" value="EFG17810.1"/>
    <property type="molecule type" value="Genomic_DNA"/>
</dbReference>
<dbReference type="CDD" id="cd13121">
    <property type="entry name" value="BF2867_like_C"/>
    <property type="match status" value="1"/>
</dbReference>
<gene>
    <name evidence="1" type="ORF">CUU_0585</name>
</gene>